<evidence type="ECO:0000256" key="3">
    <source>
        <dbReference type="ARBA" id="ARBA00022989"/>
    </source>
</evidence>
<evidence type="ECO:0000256" key="2">
    <source>
        <dbReference type="ARBA" id="ARBA00022692"/>
    </source>
</evidence>
<keyword evidence="2 5" id="KW-0812">Transmembrane</keyword>
<evidence type="ECO:0000313" key="7">
    <source>
        <dbReference type="EnsemblPlants" id="Ma07_p23250.1"/>
    </source>
</evidence>
<keyword evidence="4 5" id="KW-0472">Membrane</keyword>
<evidence type="ECO:0000259" key="6">
    <source>
        <dbReference type="Pfam" id="PF20520"/>
    </source>
</evidence>
<dbReference type="InParanoid" id="A0A804JYV5"/>
<feature type="domain" description="V-type proton ATPase subunit S1/VOA1 transmembrane" evidence="6">
    <location>
        <begin position="308"/>
        <end position="339"/>
    </location>
</feature>
<dbReference type="FunCoup" id="A0A804JYV5">
    <property type="interactions" value="3388"/>
</dbReference>
<feature type="transmembrane region" description="Helical" evidence="5">
    <location>
        <begin position="312"/>
        <end position="332"/>
    </location>
</feature>
<evidence type="ECO:0000313" key="8">
    <source>
        <dbReference type="Proteomes" id="UP000012960"/>
    </source>
</evidence>
<evidence type="ECO:0000256" key="1">
    <source>
        <dbReference type="ARBA" id="ARBA00004167"/>
    </source>
</evidence>
<dbReference type="GO" id="GO:0016020">
    <property type="term" value="C:membrane"/>
    <property type="evidence" value="ECO:0007669"/>
    <property type="project" value="UniProtKB-SubCell"/>
</dbReference>
<dbReference type="OMA" id="NGFGDNH"/>
<protein>
    <recommendedName>
        <fullName evidence="6">V-type proton ATPase subunit S1/VOA1 transmembrane domain-containing protein</fullName>
    </recommendedName>
</protein>
<comment type="subcellular location">
    <subcellularLocation>
        <location evidence="1">Membrane</location>
        <topology evidence="1">Single-pass membrane protein</topology>
    </subcellularLocation>
</comment>
<dbReference type="GeneID" id="103992486"/>
<keyword evidence="8" id="KW-1185">Reference proteome</keyword>
<dbReference type="EnsemblPlants" id="Ma07_t23250.1">
    <property type="protein sequence ID" value="Ma07_p23250.1"/>
    <property type="gene ID" value="Ma07_g23250"/>
</dbReference>
<proteinExistence type="predicted"/>
<reference evidence="7" key="1">
    <citation type="submission" date="2021-05" db="UniProtKB">
        <authorList>
            <consortium name="EnsemblPlants"/>
        </authorList>
    </citation>
    <scope>IDENTIFICATION</scope>
    <source>
        <strain evidence="7">subsp. malaccensis</strain>
    </source>
</reference>
<dbReference type="Proteomes" id="UP000012960">
    <property type="component" value="Unplaced"/>
</dbReference>
<dbReference type="Gramene" id="Ma07_t23250.1">
    <property type="protein sequence ID" value="Ma07_p23250.1"/>
    <property type="gene ID" value="Ma07_g23250"/>
</dbReference>
<dbReference type="OrthoDB" id="2018140at2759"/>
<dbReference type="Pfam" id="PF20520">
    <property type="entry name" value="Ac45-VOA1_TM"/>
    <property type="match status" value="1"/>
</dbReference>
<dbReference type="PANTHER" id="PTHR35285:SF1">
    <property type="entry name" value="2-C-METHYL-D-ERYTHRITOL 4-PHOSPHATE CYTIDYLYLTRANSFERASE"/>
    <property type="match status" value="1"/>
</dbReference>
<dbReference type="PANTHER" id="PTHR35285">
    <property type="entry name" value="2-C-METHYL-D-ERYTHRITOL 4-PHOSPHATE CYTIDYLYLTRANSFERASE"/>
    <property type="match status" value="1"/>
</dbReference>
<name>A0A804JYV5_MUSAM</name>
<accession>A0A804JYV5</accession>
<dbReference type="AlphaFoldDB" id="A0A804JYV5"/>
<sequence>MAAASLSGVHVAGLREIGFQFLRGDPDRLILRGMGRIRAVLLAVVFLAAEMPQLLGSPVTGPAFLWSPQHFGSSQHDNKEFVDYRTFSPKDLTKSVLSEGGWSNVVCTREKLNDNMDVAVVFVGRKLQTSDISSIKQPDPSLIDILKLSFTTSNFSMAFPYVAIDEQEMLENSLVKGFAENCGQGLGVNRIAYLDSCSLDGGNKKLEGLHSVHDILASRISGKMDLIVLCSGDSKESDRTPSEGEALSNVVDMLKQSGAKYTILYASRPYRTTQYPAHLAVRFLAESPQGQASANSTCDGVCQIKSSLLEGIFVAIVLLIILISGLCCMIGIDTPSRFETPQES</sequence>
<dbReference type="InterPro" id="IPR046756">
    <property type="entry name" value="VAS1/VOA1_TM"/>
</dbReference>
<evidence type="ECO:0000256" key="5">
    <source>
        <dbReference type="SAM" id="Phobius"/>
    </source>
</evidence>
<organism evidence="7 8">
    <name type="scientific">Musa acuminata subsp. malaccensis</name>
    <name type="common">Wild banana</name>
    <name type="synonym">Musa malaccensis</name>
    <dbReference type="NCBI Taxonomy" id="214687"/>
    <lineage>
        <taxon>Eukaryota</taxon>
        <taxon>Viridiplantae</taxon>
        <taxon>Streptophyta</taxon>
        <taxon>Embryophyta</taxon>
        <taxon>Tracheophyta</taxon>
        <taxon>Spermatophyta</taxon>
        <taxon>Magnoliopsida</taxon>
        <taxon>Liliopsida</taxon>
        <taxon>Zingiberales</taxon>
        <taxon>Musaceae</taxon>
        <taxon>Musa</taxon>
    </lineage>
</organism>
<evidence type="ECO:0000256" key="4">
    <source>
        <dbReference type="ARBA" id="ARBA00023136"/>
    </source>
</evidence>
<keyword evidence="3 5" id="KW-1133">Transmembrane helix</keyword>